<dbReference type="EMBL" id="JAADJZ010000008">
    <property type="protein sequence ID" value="KAF2872840.1"/>
    <property type="molecule type" value="Genomic_DNA"/>
</dbReference>
<evidence type="ECO:0000313" key="3">
    <source>
        <dbReference type="EMBL" id="KAF2872840.1"/>
    </source>
</evidence>
<feature type="domain" description="DUF6594" evidence="2">
    <location>
        <begin position="143"/>
        <end position="333"/>
    </location>
</feature>
<feature type="transmembrane region" description="Helical" evidence="1">
    <location>
        <begin position="294"/>
        <end position="314"/>
    </location>
</feature>
<protein>
    <recommendedName>
        <fullName evidence="2">DUF6594 domain-containing protein</fullName>
    </recommendedName>
</protein>
<keyword evidence="1" id="KW-0472">Membrane</keyword>
<keyword evidence="4" id="KW-1185">Reference proteome</keyword>
<dbReference type="Proteomes" id="UP000481861">
    <property type="component" value="Unassembled WGS sequence"/>
</dbReference>
<name>A0A7C8M7K8_9PLEO</name>
<organism evidence="3 4">
    <name type="scientific">Massariosphaeria phaeospora</name>
    <dbReference type="NCBI Taxonomy" id="100035"/>
    <lineage>
        <taxon>Eukaryota</taxon>
        <taxon>Fungi</taxon>
        <taxon>Dikarya</taxon>
        <taxon>Ascomycota</taxon>
        <taxon>Pezizomycotina</taxon>
        <taxon>Dothideomycetes</taxon>
        <taxon>Pleosporomycetidae</taxon>
        <taxon>Pleosporales</taxon>
        <taxon>Pleosporales incertae sedis</taxon>
        <taxon>Massariosphaeria</taxon>
    </lineage>
</organism>
<comment type="caution">
    <text evidence="3">The sequence shown here is derived from an EMBL/GenBank/DDBJ whole genome shotgun (WGS) entry which is preliminary data.</text>
</comment>
<evidence type="ECO:0000259" key="2">
    <source>
        <dbReference type="Pfam" id="PF20237"/>
    </source>
</evidence>
<dbReference type="InterPro" id="IPR046529">
    <property type="entry name" value="DUF6594"/>
</dbReference>
<feature type="transmembrane region" description="Helical" evidence="1">
    <location>
        <begin position="270"/>
        <end position="288"/>
    </location>
</feature>
<feature type="transmembrane region" description="Helical" evidence="1">
    <location>
        <begin position="321"/>
        <end position="340"/>
    </location>
</feature>
<sequence>MQIRERTGRVNFETSCQIYQVCAVVSALSPARICMVYGNRRRLIAVLAKIGPADPLPEKILPLPAFACSQDTSAVLHTPKYRLFGSLSSLPSTSCIMFGRLMNKDSDPEAPKEKLDFADPRWIVDHHKHNLITTIADGHSSERSYRISIAEMQRIHLRQLQHKLIQHAVDLRFEDREPSEWARDLRDFVQALQDHDYMGQRSQLPRDPFYVTGERYIDRHMLGAALDGWSLDDTQQPLLAKDVWETADTRPEPVGGTRDGNRWRAFQQRLRGAVVGGVFLIAPMWINILHRTLYTALVSTTVFVAAFGLLMAALLDRLIDVMSSTAAYAAVLVVFVGLTTDKVT</sequence>
<keyword evidence="1" id="KW-1133">Transmembrane helix</keyword>
<keyword evidence="1" id="KW-0812">Transmembrane</keyword>
<accession>A0A7C8M7K8</accession>
<dbReference type="OrthoDB" id="3546297at2759"/>
<evidence type="ECO:0000256" key="1">
    <source>
        <dbReference type="SAM" id="Phobius"/>
    </source>
</evidence>
<reference evidence="3 4" key="1">
    <citation type="submission" date="2020-01" db="EMBL/GenBank/DDBJ databases">
        <authorList>
            <consortium name="DOE Joint Genome Institute"/>
            <person name="Haridas S."/>
            <person name="Albert R."/>
            <person name="Binder M."/>
            <person name="Bloem J."/>
            <person name="Labutti K."/>
            <person name="Salamov A."/>
            <person name="Andreopoulos B."/>
            <person name="Baker S.E."/>
            <person name="Barry K."/>
            <person name="Bills G."/>
            <person name="Bluhm B.H."/>
            <person name="Cannon C."/>
            <person name="Castanera R."/>
            <person name="Culley D.E."/>
            <person name="Daum C."/>
            <person name="Ezra D."/>
            <person name="Gonzalez J.B."/>
            <person name="Henrissat B."/>
            <person name="Kuo A."/>
            <person name="Liang C."/>
            <person name="Lipzen A."/>
            <person name="Lutzoni F."/>
            <person name="Magnuson J."/>
            <person name="Mondo S."/>
            <person name="Nolan M."/>
            <person name="Ohm R."/>
            <person name="Pangilinan J."/>
            <person name="Park H.-J.H."/>
            <person name="Ramirez L."/>
            <person name="Alfaro M."/>
            <person name="Sun H."/>
            <person name="Tritt A."/>
            <person name="Yoshinaga Y."/>
            <person name="Zwiers L.-H.L."/>
            <person name="Turgeon B.G."/>
            <person name="Goodwin S.B."/>
            <person name="Spatafora J.W."/>
            <person name="Crous P.W."/>
            <person name="Grigoriev I.V."/>
        </authorList>
    </citation>
    <scope>NUCLEOTIDE SEQUENCE [LARGE SCALE GENOMIC DNA]</scope>
    <source>
        <strain evidence="3 4">CBS 611.86</strain>
    </source>
</reference>
<proteinExistence type="predicted"/>
<dbReference type="Pfam" id="PF20237">
    <property type="entry name" value="DUF6594"/>
    <property type="match status" value="1"/>
</dbReference>
<evidence type="ECO:0000313" key="4">
    <source>
        <dbReference type="Proteomes" id="UP000481861"/>
    </source>
</evidence>
<gene>
    <name evidence="3" type="ORF">BDV95DRAFT_358014</name>
</gene>
<dbReference type="AlphaFoldDB" id="A0A7C8M7K8"/>